<dbReference type="GO" id="GO:0140492">
    <property type="term" value="F:metal-dependent deubiquitinase activity"/>
    <property type="evidence" value="ECO:0007669"/>
    <property type="project" value="InterPro"/>
</dbReference>
<evidence type="ECO:0000259" key="10">
    <source>
        <dbReference type="PROSITE" id="PS50249"/>
    </source>
</evidence>
<evidence type="ECO:0000256" key="9">
    <source>
        <dbReference type="SAM" id="MobiDB-lite"/>
    </source>
</evidence>
<comment type="caution">
    <text evidence="11">The sequence shown here is derived from an EMBL/GenBank/DDBJ whole genome shotgun (WGS) entry which is preliminary data.</text>
</comment>
<dbReference type="Gene3D" id="1.20.58.80">
    <property type="entry name" value="Phosphotransferase system, lactose/cellobiose-type IIA subunit"/>
    <property type="match status" value="1"/>
</dbReference>
<dbReference type="EMBL" id="BEGY01000051">
    <property type="protein sequence ID" value="GAX80355.1"/>
    <property type="molecule type" value="Genomic_DNA"/>
</dbReference>
<dbReference type="Pfam" id="PF01398">
    <property type="entry name" value="JAB"/>
    <property type="match status" value="1"/>
</dbReference>
<evidence type="ECO:0000256" key="1">
    <source>
        <dbReference type="ARBA" id="ARBA00001947"/>
    </source>
</evidence>
<dbReference type="GO" id="GO:0006508">
    <property type="term" value="P:proteolysis"/>
    <property type="evidence" value="ECO:0007669"/>
    <property type="project" value="UniProtKB-KW"/>
</dbReference>
<dbReference type="SMART" id="SM00232">
    <property type="entry name" value="JAB_MPN"/>
    <property type="match status" value="1"/>
</dbReference>
<dbReference type="Proteomes" id="UP000232323">
    <property type="component" value="Unassembled WGS sequence"/>
</dbReference>
<evidence type="ECO:0000256" key="4">
    <source>
        <dbReference type="ARBA" id="ARBA00022723"/>
    </source>
</evidence>
<dbReference type="SUPFAM" id="SSF140856">
    <property type="entry name" value="USP8 N-terminal domain-like"/>
    <property type="match status" value="1"/>
</dbReference>
<feature type="domain" description="MPN" evidence="10">
    <location>
        <begin position="316"/>
        <end position="448"/>
    </location>
</feature>
<evidence type="ECO:0000256" key="3">
    <source>
        <dbReference type="ARBA" id="ARBA00022670"/>
    </source>
</evidence>
<evidence type="ECO:0000256" key="7">
    <source>
        <dbReference type="ARBA" id="ARBA00022833"/>
    </source>
</evidence>
<dbReference type="InterPro" id="IPR044098">
    <property type="entry name" value="STAMBP/STALP-like_MPN"/>
</dbReference>
<dbReference type="PANTHER" id="PTHR12947:SF13">
    <property type="entry name" value="FI19924P1"/>
    <property type="match status" value="1"/>
</dbReference>
<dbReference type="GO" id="GO:0070536">
    <property type="term" value="P:protein K63-linked deubiquitination"/>
    <property type="evidence" value="ECO:0007669"/>
    <property type="project" value="InterPro"/>
</dbReference>
<reference evidence="11 12" key="1">
    <citation type="submission" date="2017-08" db="EMBL/GenBank/DDBJ databases">
        <title>Acidophilic green algal genome provides insights into adaptation to an acidic environment.</title>
        <authorList>
            <person name="Hirooka S."/>
            <person name="Hirose Y."/>
            <person name="Kanesaki Y."/>
            <person name="Higuchi S."/>
            <person name="Fujiwara T."/>
            <person name="Onuma R."/>
            <person name="Era A."/>
            <person name="Ohbayashi R."/>
            <person name="Uzuka A."/>
            <person name="Nozaki H."/>
            <person name="Yoshikawa H."/>
            <person name="Miyagishima S.Y."/>
        </authorList>
    </citation>
    <scope>NUCLEOTIDE SEQUENCE [LARGE SCALE GENOMIC DNA]</scope>
    <source>
        <strain evidence="11 12">NIES-2499</strain>
    </source>
</reference>
<protein>
    <recommendedName>
        <fullName evidence="10">MPN domain-containing protein</fullName>
    </recommendedName>
</protein>
<dbReference type="InterPro" id="IPR000555">
    <property type="entry name" value="JAMM/MPN+_dom"/>
</dbReference>
<dbReference type="GO" id="GO:0046872">
    <property type="term" value="F:metal ion binding"/>
    <property type="evidence" value="ECO:0007669"/>
    <property type="project" value="UniProtKB-KW"/>
</dbReference>
<dbReference type="PANTHER" id="PTHR12947">
    <property type="entry name" value="AMSH-LIKE PROTEASE"/>
    <property type="match status" value="1"/>
</dbReference>
<keyword evidence="5" id="KW-0833">Ubl conjugation pathway</keyword>
<dbReference type="InterPro" id="IPR037518">
    <property type="entry name" value="MPN"/>
</dbReference>
<comment type="similarity">
    <text evidence="2">Belongs to the peptidase M67C family.</text>
</comment>
<keyword evidence="3" id="KW-0645">Protease</keyword>
<dbReference type="OrthoDB" id="3640at2759"/>
<evidence type="ECO:0000256" key="2">
    <source>
        <dbReference type="ARBA" id="ARBA00010981"/>
    </source>
</evidence>
<dbReference type="SUPFAM" id="SSF102712">
    <property type="entry name" value="JAB1/MPN domain"/>
    <property type="match status" value="1"/>
</dbReference>
<dbReference type="InterPro" id="IPR015063">
    <property type="entry name" value="USP8_dimer"/>
</dbReference>
<keyword evidence="12" id="KW-1185">Reference proteome</keyword>
<dbReference type="Gene3D" id="3.40.140.10">
    <property type="entry name" value="Cytidine Deaminase, domain 2"/>
    <property type="match status" value="1"/>
</dbReference>
<evidence type="ECO:0000256" key="6">
    <source>
        <dbReference type="ARBA" id="ARBA00022801"/>
    </source>
</evidence>
<evidence type="ECO:0000256" key="5">
    <source>
        <dbReference type="ARBA" id="ARBA00022786"/>
    </source>
</evidence>
<organism evidence="11 12">
    <name type="scientific">Chlamydomonas eustigma</name>
    <dbReference type="NCBI Taxonomy" id="1157962"/>
    <lineage>
        <taxon>Eukaryota</taxon>
        <taxon>Viridiplantae</taxon>
        <taxon>Chlorophyta</taxon>
        <taxon>core chlorophytes</taxon>
        <taxon>Chlorophyceae</taxon>
        <taxon>CS clade</taxon>
        <taxon>Chlamydomonadales</taxon>
        <taxon>Chlamydomonadaceae</taxon>
        <taxon>Chlamydomonas</taxon>
    </lineage>
</organism>
<name>A0A250XB84_9CHLO</name>
<dbReference type="CDD" id="cd08066">
    <property type="entry name" value="MPN_AMSH_like"/>
    <property type="match status" value="1"/>
</dbReference>
<evidence type="ECO:0000313" key="11">
    <source>
        <dbReference type="EMBL" id="GAX80355.1"/>
    </source>
</evidence>
<keyword evidence="4" id="KW-0479">Metal-binding</keyword>
<dbReference type="Pfam" id="PF08969">
    <property type="entry name" value="USP8_dimer"/>
    <property type="match status" value="1"/>
</dbReference>
<dbReference type="PROSITE" id="PS50249">
    <property type="entry name" value="MPN"/>
    <property type="match status" value="1"/>
</dbReference>
<dbReference type="GO" id="GO:0061578">
    <property type="term" value="F:K63-linked deubiquitinase activity"/>
    <property type="evidence" value="ECO:0007669"/>
    <property type="project" value="InterPro"/>
</dbReference>
<dbReference type="AlphaFoldDB" id="A0A250XB84"/>
<comment type="cofactor">
    <cofactor evidence="1">
        <name>Zn(2+)</name>
        <dbReference type="ChEBI" id="CHEBI:29105"/>
    </cofactor>
</comment>
<evidence type="ECO:0000313" key="12">
    <source>
        <dbReference type="Proteomes" id="UP000232323"/>
    </source>
</evidence>
<feature type="compositionally biased region" description="Pro residues" evidence="9">
    <location>
        <begin position="285"/>
        <end position="297"/>
    </location>
</feature>
<gene>
    <name evidence="11" type="ORF">CEUSTIGMA_g7794.t1</name>
</gene>
<feature type="region of interest" description="Disordered" evidence="9">
    <location>
        <begin position="274"/>
        <end position="303"/>
    </location>
</feature>
<accession>A0A250XB84</accession>
<proteinExistence type="inferred from homology"/>
<keyword evidence="7" id="KW-0862">Zinc</keyword>
<dbReference type="GO" id="GO:0016020">
    <property type="term" value="C:membrane"/>
    <property type="evidence" value="ECO:0007669"/>
    <property type="project" value="TreeGrafter"/>
</dbReference>
<evidence type="ECO:0000256" key="8">
    <source>
        <dbReference type="ARBA" id="ARBA00023049"/>
    </source>
</evidence>
<dbReference type="STRING" id="1157962.A0A250XB84"/>
<dbReference type="GO" id="GO:0005768">
    <property type="term" value="C:endosome"/>
    <property type="evidence" value="ECO:0007669"/>
    <property type="project" value="TreeGrafter"/>
</dbReference>
<keyword evidence="6" id="KW-0378">Hydrolase</keyword>
<keyword evidence="8" id="KW-0482">Metalloprotease</keyword>
<sequence>MPAPRKLDAPPSKTEQLAAQARLSAKPLNNNIDINRYYLSVAIALKQAQEYRLSLNEEQLFVMLMRVSSLLVEKIPQHKGFTPKNPTYTLYCQDLRNKIMPELEALKLSLNTKEGREPVAQSRNRPPNLVQLSVSDLPQMNWSSSHPSQQMNVQDLLDIISPSAATMPSQAATQSTSSCSTSTLPAYQPKYTSASQQGQQKHTLFFNGATNHPTLSNPERTSEDVLRYPQVLIDELPSPSMLTEAQMRQLQIGPSAGPNLGPQEVEVLSMSVREQAGAPGSCSDPCPPPLGPLPPAPTAASGGPKELVKRAALRDVHVSVALMDEFLKFAIQNTSRGIETCGILAGSLSGNDSIFTINTLIIPKQKGTSDTVEMLGEEDVLMVHLEKELYPLGWIHTHPTQSCFLSSVDVHTQSGYQTMLDEAVAIVLAPKDRANRCGIFRLTTPGGLSLIQGCERRGFHMHPSTSTGQEIYELCGHVFLTDRAKHEVVDLRN</sequence>